<dbReference type="SUPFAM" id="SSF57701">
    <property type="entry name" value="Zn2/Cys6 DNA-binding domain"/>
    <property type="match status" value="1"/>
</dbReference>
<evidence type="ECO:0000256" key="6">
    <source>
        <dbReference type="ARBA" id="ARBA00023163"/>
    </source>
</evidence>
<evidence type="ECO:0000256" key="8">
    <source>
        <dbReference type="SAM" id="MobiDB-lite"/>
    </source>
</evidence>
<dbReference type="CDD" id="cd12148">
    <property type="entry name" value="fungal_TF_MHR"/>
    <property type="match status" value="1"/>
</dbReference>
<dbReference type="InterPro" id="IPR001138">
    <property type="entry name" value="Zn2Cys6_DnaBD"/>
</dbReference>
<evidence type="ECO:0000256" key="3">
    <source>
        <dbReference type="ARBA" id="ARBA00022833"/>
    </source>
</evidence>
<evidence type="ECO:0000256" key="1">
    <source>
        <dbReference type="ARBA" id="ARBA00004123"/>
    </source>
</evidence>
<dbReference type="SMART" id="SM00066">
    <property type="entry name" value="GAL4"/>
    <property type="match status" value="1"/>
</dbReference>
<feature type="region of interest" description="Disordered" evidence="8">
    <location>
        <begin position="202"/>
        <end position="237"/>
    </location>
</feature>
<keyword evidence="5" id="KW-0238">DNA-binding</keyword>
<gene>
    <name evidence="10" type="ORF">GFSPODELE1_LOCUS531</name>
</gene>
<dbReference type="EMBL" id="OZ037944">
    <property type="protein sequence ID" value="CAL1694957.1"/>
    <property type="molecule type" value="Genomic_DNA"/>
</dbReference>
<evidence type="ECO:0000256" key="7">
    <source>
        <dbReference type="ARBA" id="ARBA00023242"/>
    </source>
</evidence>
<dbReference type="PANTHER" id="PTHR31313:SF78">
    <property type="entry name" value="TRANSCRIPTION FACTOR DOMAIN-CONTAINING PROTEIN"/>
    <property type="match status" value="1"/>
</dbReference>
<feature type="region of interest" description="Disordered" evidence="8">
    <location>
        <begin position="1"/>
        <end position="32"/>
    </location>
</feature>
<dbReference type="CDD" id="cd00067">
    <property type="entry name" value="GAL4"/>
    <property type="match status" value="1"/>
</dbReference>
<dbReference type="Pfam" id="PF04082">
    <property type="entry name" value="Fungal_trans"/>
    <property type="match status" value="1"/>
</dbReference>
<dbReference type="Gene3D" id="4.10.240.10">
    <property type="entry name" value="Zn(2)-C6 fungal-type DNA-binding domain"/>
    <property type="match status" value="1"/>
</dbReference>
<keyword evidence="7" id="KW-0539">Nucleus</keyword>
<dbReference type="Pfam" id="PF00172">
    <property type="entry name" value="Zn_clus"/>
    <property type="match status" value="1"/>
</dbReference>
<dbReference type="Proteomes" id="UP001497453">
    <property type="component" value="Chromosome 1"/>
</dbReference>
<accession>A0ABP1CJW7</accession>
<feature type="region of interest" description="Disordered" evidence="8">
    <location>
        <begin position="882"/>
        <end position="944"/>
    </location>
</feature>
<name>A0ABP1CJW7_9APHY</name>
<keyword evidence="4" id="KW-0805">Transcription regulation</keyword>
<feature type="compositionally biased region" description="Polar residues" evidence="8">
    <location>
        <begin position="909"/>
        <end position="927"/>
    </location>
</feature>
<dbReference type="PANTHER" id="PTHR31313">
    <property type="entry name" value="TY1 ENHANCER ACTIVATOR"/>
    <property type="match status" value="1"/>
</dbReference>
<sequence>MDPGYADTRGSFPSDDDGDPASSSKTKRGSRACDRCRKIKSKCEPTDGERCRNCLVAGTDCTYQGPSFKRGPPKGYIHAIEQRWHQVECILGTIMASPRAQGIINDLRQDAFARDVLDRVEAGPYGPTGRSRQQGTTTREGFYDAIMGSDAAQRSVGDDRRSRRQSRLTREIVSTQEHAQAVPTPEWQNQLYQLLVQGQSTSEVPSPYRSSLSPPMVDSTLSSTGGAPPRQRLRMGEPPPGHDYEMQHRHEVHPRGTIYPEDLQHAVDALGHLSVNENQDIRYHDKSAGLHLLAKSDRNDDSHTNENGIWKFSRAGSSTSSSAKSAVSEDHIILPEVYIQDHLILLYFTYVHVFFPVIHKKQFLSIYDAHSKYNADMAGEGQLLGADPFVQGNSIQGVSKLLLLAMFAFAARYDMTLPESGSREGRISKAGHHYAAEARKVLNEVYQHSRPSTCQALLLMGIREFGIGSMEQGWLFIGMACRMAIDLGMNHDADHWKDAKGNYLFSVEDRQARKQIWWSCCIADKLSAVWLGRPVNFRDGDFSVAFPELDYMEEEEKWIPYPPDVLGYDYTPEPAKVVSCFREQAKLSFIISQIMAEIYPVKQTGGENLRRSSLDKLETRLHQWLFQLPEHLAYCETSKRVTPLPHILALHIEYQSALLLLHRAFIPSWDDRDAFSDSHRAGDPLALKAFDKCQGAAAHISSMVTMYNHKYGLSRCPPLLSVYLQSAGIMHVVTLNLRPGNTQASVGLIQCIDAARAMEETWPCAIQIRRLLQGAKVYLDPILASSDINQSERPKRDIDQALSEERTSELLQRSVFGDPQTMRHPSYSAQAEQRDDEGARMMAHTLGIPLPGVQPSTSYYPGYEWWPPSVMGGQQYMSYGPASARYSQPSPQPPQMSSMHAPQGPFTFDNDQLSSEFLQGSSSTSSPRMGYGQYGGPGPSHHGR</sequence>
<dbReference type="InterPro" id="IPR036864">
    <property type="entry name" value="Zn2-C6_fun-type_DNA-bd_sf"/>
</dbReference>
<organism evidence="10 11">
    <name type="scientific">Somion occarium</name>
    <dbReference type="NCBI Taxonomy" id="3059160"/>
    <lineage>
        <taxon>Eukaryota</taxon>
        <taxon>Fungi</taxon>
        <taxon>Dikarya</taxon>
        <taxon>Basidiomycota</taxon>
        <taxon>Agaricomycotina</taxon>
        <taxon>Agaricomycetes</taxon>
        <taxon>Polyporales</taxon>
        <taxon>Cerrenaceae</taxon>
        <taxon>Somion</taxon>
    </lineage>
</organism>
<dbReference type="InterPro" id="IPR051615">
    <property type="entry name" value="Transcr_Regulatory_Elem"/>
</dbReference>
<feature type="region of interest" description="Disordered" evidence="8">
    <location>
        <begin position="121"/>
        <end position="140"/>
    </location>
</feature>
<comment type="subcellular location">
    <subcellularLocation>
        <location evidence="1">Nucleus</location>
    </subcellularLocation>
</comment>
<evidence type="ECO:0000259" key="9">
    <source>
        <dbReference type="PROSITE" id="PS50048"/>
    </source>
</evidence>
<dbReference type="PROSITE" id="PS00463">
    <property type="entry name" value="ZN2_CY6_FUNGAL_1"/>
    <property type="match status" value="1"/>
</dbReference>
<evidence type="ECO:0000256" key="5">
    <source>
        <dbReference type="ARBA" id="ARBA00023125"/>
    </source>
</evidence>
<evidence type="ECO:0000313" key="10">
    <source>
        <dbReference type="EMBL" id="CAL1694957.1"/>
    </source>
</evidence>
<feature type="compositionally biased region" description="Polar residues" evidence="8">
    <location>
        <begin position="202"/>
        <end position="225"/>
    </location>
</feature>
<feature type="compositionally biased region" description="Low complexity" evidence="8">
    <location>
        <begin position="127"/>
        <end position="140"/>
    </location>
</feature>
<proteinExistence type="predicted"/>
<evidence type="ECO:0000256" key="4">
    <source>
        <dbReference type="ARBA" id="ARBA00023015"/>
    </source>
</evidence>
<feature type="region of interest" description="Disordered" evidence="8">
    <location>
        <begin position="803"/>
        <end position="836"/>
    </location>
</feature>
<keyword evidence="11" id="KW-1185">Reference proteome</keyword>
<dbReference type="PROSITE" id="PS50048">
    <property type="entry name" value="ZN2_CY6_FUNGAL_2"/>
    <property type="match status" value="1"/>
</dbReference>
<keyword evidence="2" id="KW-0479">Metal-binding</keyword>
<evidence type="ECO:0000256" key="2">
    <source>
        <dbReference type="ARBA" id="ARBA00022723"/>
    </source>
</evidence>
<keyword evidence="3" id="KW-0862">Zinc</keyword>
<keyword evidence="6" id="KW-0804">Transcription</keyword>
<reference evidence="11" key="1">
    <citation type="submission" date="2024-04" db="EMBL/GenBank/DDBJ databases">
        <authorList>
            <person name="Shaw F."/>
            <person name="Minotto A."/>
        </authorList>
    </citation>
    <scope>NUCLEOTIDE SEQUENCE [LARGE SCALE GENOMIC DNA]</scope>
</reference>
<feature type="domain" description="Zn(2)-C6 fungal-type" evidence="9">
    <location>
        <begin position="32"/>
        <end position="63"/>
    </location>
</feature>
<evidence type="ECO:0000313" key="11">
    <source>
        <dbReference type="Proteomes" id="UP001497453"/>
    </source>
</evidence>
<protein>
    <recommendedName>
        <fullName evidence="9">Zn(2)-C6 fungal-type domain-containing protein</fullName>
    </recommendedName>
</protein>
<dbReference type="InterPro" id="IPR007219">
    <property type="entry name" value="XnlR_reg_dom"/>
</dbReference>
<feature type="region of interest" description="Disordered" evidence="8">
    <location>
        <begin position="145"/>
        <end position="181"/>
    </location>
</feature>
<dbReference type="SMART" id="SM00906">
    <property type="entry name" value="Fungal_trans"/>
    <property type="match status" value="1"/>
</dbReference>